<feature type="coiled-coil region" evidence="1">
    <location>
        <begin position="1658"/>
        <end position="1762"/>
    </location>
</feature>
<evidence type="ECO:0000313" key="3">
    <source>
        <dbReference type="EMBL" id="GHO91340.1"/>
    </source>
</evidence>
<feature type="transmembrane region" description="Helical" evidence="2">
    <location>
        <begin position="77"/>
        <end position="96"/>
    </location>
</feature>
<evidence type="ECO:0000256" key="1">
    <source>
        <dbReference type="SAM" id="Coils"/>
    </source>
</evidence>
<proteinExistence type="predicted"/>
<dbReference type="InterPro" id="IPR011989">
    <property type="entry name" value="ARM-like"/>
</dbReference>
<protein>
    <recommendedName>
        <fullName evidence="5">NACHT domain-containing protein</fullName>
    </recommendedName>
</protein>
<dbReference type="PANTHER" id="PTHR12697">
    <property type="entry name" value="PBS LYASE HEAT-LIKE PROTEIN"/>
    <property type="match status" value="1"/>
</dbReference>
<dbReference type="EMBL" id="BNJK01000001">
    <property type="protein sequence ID" value="GHO91340.1"/>
    <property type="molecule type" value="Genomic_DNA"/>
</dbReference>
<dbReference type="Proteomes" id="UP000597444">
    <property type="component" value="Unassembled WGS sequence"/>
</dbReference>
<keyword evidence="2" id="KW-0472">Membrane</keyword>
<comment type="caution">
    <text evidence="3">The sequence shown here is derived from an EMBL/GenBank/DDBJ whole genome shotgun (WGS) entry which is preliminary data.</text>
</comment>
<dbReference type="GO" id="GO:0016491">
    <property type="term" value="F:oxidoreductase activity"/>
    <property type="evidence" value="ECO:0007669"/>
    <property type="project" value="TreeGrafter"/>
</dbReference>
<sequence length="1777" mass="200061">MIQEQGLTTPINKRANATRKTHSRRFLYAFLISASVTLFLLLFAISILWWWNPFHLLQDPEQFLADLLAFPKQTPQLLLIPLLIFLILFFLVFLAIPPLKLVSYLRAVHKAQEEQHKLYTPLTALTNLRQATENYGQERTASPLSLQENVSILDLVQQQDAHQMILGVPGAGKTTALRVYQYLASQRPWRLVFRRGRIPIYVPMKNYSLFLKKEMQFAASDADAASMMAKITLLDFLVQSDLSGMRHLRPLLTRLARQGRLLLLCDGLNEVDSNYLSHVGEELAQLMHDSRNRLVMTCREVDYREQHDFIQLVNEGSASCAIIYPLQPEQVHEFVERYVERQDLHWQHTAGQIVQVIDRSRLRYHCTNPMMLFTLMGIIDRIGVERGKQIDTRGRLLREYVKQLILYEQQQPRWSRGAPAEREVVRFLSEVASAARWANDRNAIQLRVTSFSEGRRRVSLEEWSDELQFWLDEHPARGPFADDDMLPPSQPYDDLMQLLQFARSAGLIEISDDGVLSFRHELIAEYFVAEYFFSVTQKKEPSSLAVHEDLLENVGRWSEPIAIWAGLLNNPLVLAERFGALGQNNPAYVLQALALALVCVGVLWTPPQAEIQRTVVLPASVEDALSIAVRNRAAREELARIFTRCAEEGGQEVYRSLLPLIMADGVDELLTLLDQNIVPELLFTHLQDAVDDIAYEAQVKRLNRVLSRFGGVVVERATYLSEPASTSSLRLQTAAINILGGTHDARAVKPLLARLEDTEQFIAERAASALVRLGPELTLARVLQLIEERTPGPYLERTHRAALLILGRFLDETDARRQLSLMQCQRVLETIVPVLTSQYQAEPDIQLLAREILVRQARRTERGSVQDRRWEKAIEVLMRFLASQNEMVAHNVVLAFQEIGAVATPHLLEQLQQPGEEVRLRIIEIFYVVRDRRALPALLSMLAEQSSAIQKQVTKTLLVYAPECIPGLIELVLSEKAEVVADQAAQILASIGEMVVVPVMEALFPIVPERTRLLVQVLEHVHDARVVSPLITLLQSPDLETLLTIACIRALSRFAEERVVAPLLEQLSAVNPQIYEEAVDALGGLGVVALNGLVDALNIELSSVLSPRLQRAILIMTPFPGAALIVALEHSSANQAAQIIAIFKKQGIEAAQILVNHLLHQDERVRHYIYQTLQEMPGPIVVPPLLEMLDQSAMRRAVNMLLLQHPESAVSPLVDLLGDHERGDAAAALLPLFGSDILVPLVSGLDDQRSAARERAQRIIVALVRQSEQPVEVVRAVIHLFAPPPPERAHKMLLDVLTNELADVSLPALLDGLEDAHLIDDVSEALVLFSRKTAASQDAVLDHLIAALYTEERRRGAEAALVRIGAPAVSRVGVLITEKNGRVAKAAKNVLRDMGVPALSFIWTAHSDSSDIARRDAALEVYHSMRSEDIKDELIALLVGNQPEKTAMAVALLLERLQDEVKMHPADQVLIPEMIEYMQQHGMNDANIRVLALLLLSDESVIIEHLIQILAEYPQHRKQLSYVLLLFGTKTQQQLLRDFQDAETSIELRAEIASVLGLMSAPDLIVNYAQNISAYGLSSTRTSMLFPEKLTIALHALGGLLASGYWDVEKLQELRDASQEGSPSHELFSVLLGTRYTSRIAQLQSDLKEEQETHKKQIYALTAKILEEQNRIQALEEELEKVQQEHGIKDEELDRAARDREALNKDIDLVLQERDAVQADLDLVLRERNELDAELDRVVKDNAALEAELQGMREENESLFKQNQDLIWQLNHPKKTR</sequence>
<name>A0A8J3IF15_9CHLR</name>
<dbReference type="SUPFAM" id="SSF48371">
    <property type="entry name" value="ARM repeat"/>
    <property type="match status" value="1"/>
</dbReference>
<dbReference type="InterPro" id="IPR016024">
    <property type="entry name" value="ARM-type_fold"/>
</dbReference>
<keyword evidence="4" id="KW-1185">Reference proteome</keyword>
<keyword evidence="1" id="KW-0175">Coiled coil</keyword>
<accession>A0A8J3IF15</accession>
<dbReference type="SUPFAM" id="SSF52540">
    <property type="entry name" value="P-loop containing nucleoside triphosphate hydrolases"/>
    <property type="match status" value="1"/>
</dbReference>
<dbReference type="Gene3D" id="3.40.50.300">
    <property type="entry name" value="P-loop containing nucleotide triphosphate hydrolases"/>
    <property type="match status" value="1"/>
</dbReference>
<keyword evidence="2" id="KW-1133">Transmembrane helix</keyword>
<dbReference type="InterPro" id="IPR027417">
    <property type="entry name" value="P-loop_NTPase"/>
</dbReference>
<evidence type="ECO:0000256" key="2">
    <source>
        <dbReference type="SAM" id="Phobius"/>
    </source>
</evidence>
<evidence type="ECO:0008006" key="5">
    <source>
        <dbReference type="Google" id="ProtNLM"/>
    </source>
</evidence>
<dbReference type="RefSeq" id="WP_220202239.1">
    <property type="nucleotide sequence ID" value="NZ_BNJK01000001.1"/>
</dbReference>
<dbReference type="PANTHER" id="PTHR12697:SF5">
    <property type="entry name" value="DEOXYHYPUSINE HYDROXYLASE"/>
    <property type="match status" value="1"/>
</dbReference>
<feature type="transmembrane region" description="Helical" evidence="2">
    <location>
        <begin position="26"/>
        <end position="51"/>
    </location>
</feature>
<reference evidence="3" key="1">
    <citation type="submission" date="2020-10" db="EMBL/GenBank/DDBJ databases">
        <title>Taxonomic study of unclassified bacteria belonging to the class Ktedonobacteria.</title>
        <authorList>
            <person name="Yabe S."/>
            <person name="Wang C.M."/>
            <person name="Zheng Y."/>
            <person name="Sakai Y."/>
            <person name="Cavaletti L."/>
            <person name="Monciardini P."/>
            <person name="Donadio S."/>
        </authorList>
    </citation>
    <scope>NUCLEOTIDE SEQUENCE</scope>
    <source>
        <strain evidence="3">ID150040</strain>
    </source>
</reference>
<dbReference type="SMART" id="SM00567">
    <property type="entry name" value="EZ_HEAT"/>
    <property type="match status" value="8"/>
</dbReference>
<evidence type="ECO:0000313" key="4">
    <source>
        <dbReference type="Proteomes" id="UP000597444"/>
    </source>
</evidence>
<dbReference type="Gene3D" id="1.25.10.10">
    <property type="entry name" value="Leucine-rich Repeat Variant"/>
    <property type="match status" value="4"/>
</dbReference>
<dbReference type="InterPro" id="IPR004155">
    <property type="entry name" value="PBS_lyase_HEAT"/>
</dbReference>
<organism evidence="3 4">
    <name type="scientific">Reticulibacter mediterranei</name>
    <dbReference type="NCBI Taxonomy" id="2778369"/>
    <lineage>
        <taxon>Bacteria</taxon>
        <taxon>Bacillati</taxon>
        <taxon>Chloroflexota</taxon>
        <taxon>Ktedonobacteria</taxon>
        <taxon>Ktedonobacterales</taxon>
        <taxon>Reticulibacteraceae</taxon>
        <taxon>Reticulibacter</taxon>
    </lineage>
</organism>
<gene>
    <name evidence="3" type="ORF">KSF_013880</name>
</gene>
<keyword evidence="2" id="KW-0812">Transmembrane</keyword>